<dbReference type="GO" id="GO:0022857">
    <property type="term" value="F:transmembrane transporter activity"/>
    <property type="evidence" value="ECO:0007669"/>
    <property type="project" value="InterPro"/>
</dbReference>
<keyword evidence="8 11" id="KW-1133">Transmembrane helix</keyword>
<evidence type="ECO:0000256" key="10">
    <source>
        <dbReference type="ARBA" id="ARBA00023136"/>
    </source>
</evidence>
<keyword evidence="4" id="KW-0997">Cell inner membrane</keyword>
<evidence type="ECO:0000256" key="1">
    <source>
        <dbReference type="ARBA" id="ARBA00004651"/>
    </source>
</evidence>
<name>A0AAP2W6J4_9EURY</name>
<dbReference type="InterPro" id="IPR000390">
    <property type="entry name" value="Small_drug/metabolite_transptr"/>
</dbReference>
<evidence type="ECO:0000259" key="12">
    <source>
        <dbReference type="Pfam" id="PF00892"/>
    </source>
</evidence>
<dbReference type="AlphaFoldDB" id="A0AAP2W6J4"/>
<keyword evidence="5" id="KW-0441">Lipid A biosynthesis</keyword>
<feature type="transmembrane region" description="Helical" evidence="11">
    <location>
        <begin position="46"/>
        <end position="66"/>
    </location>
</feature>
<keyword evidence="6 11" id="KW-0812">Transmembrane</keyword>
<evidence type="ECO:0000313" key="14">
    <source>
        <dbReference type="Proteomes" id="UP001320159"/>
    </source>
</evidence>
<evidence type="ECO:0000256" key="3">
    <source>
        <dbReference type="ARBA" id="ARBA00022516"/>
    </source>
</evidence>
<reference evidence="13 14" key="1">
    <citation type="submission" date="2017-11" db="EMBL/GenBank/DDBJ databases">
        <title>Isolation and Characterization of Family Methanocellaceae Species from Potential Methane Hydrate Area Offshore Southwestern Taiwan.</title>
        <authorList>
            <person name="Zhang W.-L."/>
            <person name="Chen W.-C."/>
            <person name="Lai M.-C."/>
            <person name="Chen S.-C."/>
        </authorList>
    </citation>
    <scope>NUCLEOTIDE SEQUENCE [LARGE SCALE GENOMIC DNA]</scope>
    <source>
        <strain evidence="13 14">CWC-04</strain>
    </source>
</reference>
<dbReference type="GO" id="GO:0006629">
    <property type="term" value="P:lipid metabolic process"/>
    <property type="evidence" value="ECO:0007669"/>
    <property type="project" value="UniProtKB-KW"/>
</dbReference>
<evidence type="ECO:0000256" key="5">
    <source>
        <dbReference type="ARBA" id="ARBA00022556"/>
    </source>
</evidence>
<proteinExistence type="predicted"/>
<evidence type="ECO:0000313" key="13">
    <source>
        <dbReference type="EMBL" id="MCD1294176.1"/>
    </source>
</evidence>
<dbReference type="Proteomes" id="UP001320159">
    <property type="component" value="Unassembled WGS sequence"/>
</dbReference>
<protein>
    <submittedName>
        <fullName evidence="13">Multidrug resistance protein</fullName>
    </submittedName>
</protein>
<evidence type="ECO:0000256" key="2">
    <source>
        <dbReference type="ARBA" id="ARBA00022475"/>
    </source>
</evidence>
<feature type="transmembrane region" description="Helical" evidence="11">
    <location>
        <begin position="99"/>
        <end position="116"/>
    </location>
</feature>
<evidence type="ECO:0000256" key="11">
    <source>
        <dbReference type="SAM" id="Phobius"/>
    </source>
</evidence>
<dbReference type="PANTHER" id="PTHR30561:SF9">
    <property type="entry name" value="4-AMINO-4-DEOXY-L-ARABINOSE-PHOSPHOUNDECAPRENOL FLIPPASE SUBUNIT ARNF-RELATED"/>
    <property type="match status" value="1"/>
</dbReference>
<dbReference type="GO" id="GO:0005886">
    <property type="term" value="C:plasma membrane"/>
    <property type="evidence" value="ECO:0007669"/>
    <property type="project" value="UniProtKB-SubCell"/>
</dbReference>
<evidence type="ECO:0000256" key="9">
    <source>
        <dbReference type="ARBA" id="ARBA00023098"/>
    </source>
</evidence>
<comment type="subcellular location">
    <subcellularLocation>
        <location evidence="1">Cell membrane</location>
        <topology evidence="1">Multi-pass membrane protein</topology>
    </subcellularLocation>
</comment>
<keyword evidence="10 11" id="KW-0472">Membrane</keyword>
<dbReference type="Pfam" id="PF00892">
    <property type="entry name" value="EamA"/>
    <property type="match status" value="1"/>
</dbReference>
<sequence length="119" mass="13020">MNVIIELLIATVLAAAGQVSWKLGMRGVGAIESYDIPTLFRMFTNWQVDLGLALYAISTVFWLSALSKKDLSYAYPFIAGTYIFVLVLSYLFLGENFGIYRVIGAGVVLAGLFIIIRGG</sequence>
<gene>
    <name evidence="13" type="ORF">CUJ83_04100</name>
</gene>
<evidence type="ECO:0000256" key="4">
    <source>
        <dbReference type="ARBA" id="ARBA00022519"/>
    </source>
</evidence>
<keyword evidence="3" id="KW-0444">Lipid biosynthesis</keyword>
<comment type="caution">
    <text evidence="13">The sequence shown here is derived from an EMBL/GenBank/DDBJ whole genome shotgun (WGS) entry which is preliminary data.</text>
</comment>
<organism evidence="13 14">
    <name type="scientific">Methanooceanicella nereidis</name>
    <dbReference type="NCBI Taxonomy" id="2052831"/>
    <lineage>
        <taxon>Archaea</taxon>
        <taxon>Methanobacteriati</taxon>
        <taxon>Methanobacteriota</taxon>
        <taxon>Stenosarchaea group</taxon>
        <taxon>Methanomicrobia</taxon>
        <taxon>Methanocellales</taxon>
        <taxon>Methanocellaceae</taxon>
        <taxon>Methanooceanicella</taxon>
    </lineage>
</organism>
<keyword evidence="7" id="KW-0448">Lipopolysaccharide biosynthesis</keyword>
<dbReference type="SUPFAM" id="SSF103481">
    <property type="entry name" value="Multidrug resistance efflux transporter EmrE"/>
    <property type="match status" value="1"/>
</dbReference>
<keyword evidence="14" id="KW-1185">Reference proteome</keyword>
<dbReference type="RefSeq" id="WP_230740893.1">
    <property type="nucleotide sequence ID" value="NZ_PGCK01000002.1"/>
</dbReference>
<dbReference type="EMBL" id="PGCK01000002">
    <property type="protein sequence ID" value="MCD1294176.1"/>
    <property type="molecule type" value="Genomic_DNA"/>
</dbReference>
<dbReference type="InterPro" id="IPR037185">
    <property type="entry name" value="EmrE-like"/>
</dbReference>
<keyword evidence="9" id="KW-0443">Lipid metabolism</keyword>
<feature type="domain" description="EamA" evidence="12">
    <location>
        <begin position="50"/>
        <end position="116"/>
    </location>
</feature>
<feature type="transmembrane region" description="Helical" evidence="11">
    <location>
        <begin position="73"/>
        <end position="93"/>
    </location>
</feature>
<dbReference type="PANTHER" id="PTHR30561">
    <property type="entry name" value="SMR FAMILY PROTON-DEPENDENT DRUG EFFLUX TRANSPORTER SUGE"/>
    <property type="match status" value="1"/>
</dbReference>
<dbReference type="InterPro" id="IPR000620">
    <property type="entry name" value="EamA_dom"/>
</dbReference>
<evidence type="ECO:0000256" key="7">
    <source>
        <dbReference type="ARBA" id="ARBA00022985"/>
    </source>
</evidence>
<dbReference type="Gene3D" id="1.10.3730.20">
    <property type="match status" value="1"/>
</dbReference>
<accession>A0AAP2W6J4</accession>
<evidence type="ECO:0000256" key="6">
    <source>
        <dbReference type="ARBA" id="ARBA00022692"/>
    </source>
</evidence>
<keyword evidence="2" id="KW-1003">Cell membrane</keyword>
<evidence type="ECO:0000256" key="8">
    <source>
        <dbReference type="ARBA" id="ARBA00022989"/>
    </source>
</evidence>